<evidence type="ECO:0000313" key="3">
    <source>
        <dbReference type="Proteomes" id="UP000215335"/>
    </source>
</evidence>
<comment type="caution">
    <text evidence="2">The sequence shown here is derived from an EMBL/GenBank/DDBJ whole genome shotgun (WGS) entry which is preliminary data.</text>
</comment>
<keyword evidence="1" id="KW-0812">Transmembrane</keyword>
<accession>A0A232FLL3</accession>
<dbReference type="Proteomes" id="UP000215335">
    <property type="component" value="Unassembled WGS sequence"/>
</dbReference>
<evidence type="ECO:0000313" key="2">
    <source>
        <dbReference type="EMBL" id="OXU31624.1"/>
    </source>
</evidence>
<evidence type="ECO:0000256" key="1">
    <source>
        <dbReference type="SAM" id="Phobius"/>
    </source>
</evidence>
<protein>
    <submittedName>
        <fullName evidence="2">Uncharacterized protein</fullName>
    </submittedName>
</protein>
<keyword evidence="1" id="KW-0472">Membrane</keyword>
<gene>
    <name evidence="2" type="ORF">TSAR_016114</name>
</gene>
<dbReference type="EMBL" id="NNAY01000041">
    <property type="protein sequence ID" value="OXU31624.1"/>
    <property type="molecule type" value="Genomic_DNA"/>
</dbReference>
<dbReference type="AlphaFoldDB" id="A0A232FLL3"/>
<reference evidence="2 3" key="1">
    <citation type="journal article" date="2017" name="Curr. Biol.">
        <title>The Evolution of Venom by Co-option of Single-Copy Genes.</title>
        <authorList>
            <person name="Martinson E.O."/>
            <person name="Mrinalini"/>
            <person name="Kelkar Y.D."/>
            <person name="Chang C.H."/>
            <person name="Werren J.H."/>
        </authorList>
    </citation>
    <scope>NUCLEOTIDE SEQUENCE [LARGE SCALE GENOMIC DNA]</scope>
    <source>
        <strain evidence="2 3">Alberta</strain>
        <tissue evidence="2">Whole body</tissue>
    </source>
</reference>
<sequence length="144" mass="16120">MSQAYYQGYGTQLPTNYNNNGGDGSVQHLNYHNPGFAGDEYMRQPATAPYPTAPLDMPQPHTTHHLHHHVPPPPPVPLQHPQPEPQVIIVHQNNEPDCCCECFRFCCSCLNGIVSGVCQIILAIVFFVGIIAIAVYFIKFYKHH</sequence>
<name>A0A232FLL3_9HYME</name>
<feature type="transmembrane region" description="Helical" evidence="1">
    <location>
        <begin position="113"/>
        <end position="138"/>
    </location>
</feature>
<proteinExistence type="predicted"/>
<keyword evidence="3" id="KW-1185">Reference proteome</keyword>
<keyword evidence="1" id="KW-1133">Transmembrane helix</keyword>
<organism evidence="2 3">
    <name type="scientific">Trichomalopsis sarcophagae</name>
    <dbReference type="NCBI Taxonomy" id="543379"/>
    <lineage>
        <taxon>Eukaryota</taxon>
        <taxon>Metazoa</taxon>
        <taxon>Ecdysozoa</taxon>
        <taxon>Arthropoda</taxon>
        <taxon>Hexapoda</taxon>
        <taxon>Insecta</taxon>
        <taxon>Pterygota</taxon>
        <taxon>Neoptera</taxon>
        <taxon>Endopterygota</taxon>
        <taxon>Hymenoptera</taxon>
        <taxon>Apocrita</taxon>
        <taxon>Proctotrupomorpha</taxon>
        <taxon>Chalcidoidea</taxon>
        <taxon>Pteromalidae</taxon>
        <taxon>Pteromalinae</taxon>
        <taxon>Trichomalopsis</taxon>
    </lineage>
</organism>